<dbReference type="AlphaFoldDB" id="A0A8S3G5P6"/>
<dbReference type="Proteomes" id="UP000681967">
    <property type="component" value="Unassembled WGS sequence"/>
</dbReference>
<feature type="non-terminal residue" evidence="1">
    <location>
        <position position="1"/>
    </location>
</feature>
<comment type="caution">
    <text evidence="1">The sequence shown here is derived from an EMBL/GenBank/DDBJ whole genome shotgun (WGS) entry which is preliminary data.</text>
</comment>
<gene>
    <name evidence="1" type="ORF">BYL167_LOCUS71729</name>
</gene>
<sequence>MPRDRVSNSFDEIQEAANLLSGLPMTRLIEYFNNNWMLDIELWNVFGFDSRTNNVCEGYHNRLNSRICRNHPNVWDLINFMKGEEKRVERIKLQWSSGASKPKNIRTTALQSRINTLYDRYKNYLIAASDLLNSL</sequence>
<organism evidence="1 2">
    <name type="scientific">Rotaria magnacalcarata</name>
    <dbReference type="NCBI Taxonomy" id="392030"/>
    <lineage>
        <taxon>Eukaryota</taxon>
        <taxon>Metazoa</taxon>
        <taxon>Spiralia</taxon>
        <taxon>Gnathifera</taxon>
        <taxon>Rotifera</taxon>
        <taxon>Eurotatoria</taxon>
        <taxon>Bdelloidea</taxon>
        <taxon>Philodinida</taxon>
        <taxon>Philodinidae</taxon>
        <taxon>Rotaria</taxon>
    </lineage>
</organism>
<accession>A0A8S3G5P6</accession>
<proteinExistence type="predicted"/>
<evidence type="ECO:0000313" key="1">
    <source>
        <dbReference type="EMBL" id="CAF5148388.1"/>
    </source>
</evidence>
<protein>
    <recommendedName>
        <fullName evidence="3">MULE transposase domain-containing protein</fullName>
    </recommendedName>
</protein>
<dbReference type="EMBL" id="CAJOBH010256227">
    <property type="protein sequence ID" value="CAF5148388.1"/>
    <property type="molecule type" value="Genomic_DNA"/>
</dbReference>
<name>A0A8S3G5P6_9BILA</name>
<evidence type="ECO:0000313" key="2">
    <source>
        <dbReference type="Proteomes" id="UP000681967"/>
    </source>
</evidence>
<reference evidence="1" key="1">
    <citation type="submission" date="2021-02" db="EMBL/GenBank/DDBJ databases">
        <authorList>
            <person name="Nowell W R."/>
        </authorList>
    </citation>
    <scope>NUCLEOTIDE SEQUENCE</scope>
</reference>
<evidence type="ECO:0008006" key="3">
    <source>
        <dbReference type="Google" id="ProtNLM"/>
    </source>
</evidence>